<evidence type="ECO:0000256" key="1">
    <source>
        <dbReference type="SAM" id="MobiDB-lite"/>
    </source>
</evidence>
<evidence type="ECO:0000313" key="3">
    <source>
        <dbReference type="Proteomes" id="UP000193570"/>
    </source>
</evidence>
<proteinExistence type="predicted"/>
<name>A0A1X7A404_9RHOB</name>
<accession>A0A1X7A404</accession>
<dbReference type="EMBL" id="FWFK01000007">
    <property type="protein sequence ID" value="SLN68041.1"/>
    <property type="molecule type" value="Genomic_DNA"/>
</dbReference>
<dbReference type="RefSeq" id="WP_085793177.1">
    <property type="nucleotide sequence ID" value="NZ_FWFK01000007.1"/>
</dbReference>
<reference evidence="2 3" key="1">
    <citation type="submission" date="2017-03" db="EMBL/GenBank/DDBJ databases">
        <authorList>
            <person name="Afonso C.L."/>
            <person name="Miller P.J."/>
            <person name="Scott M.A."/>
            <person name="Spackman E."/>
            <person name="Goraichik I."/>
            <person name="Dimitrov K.M."/>
            <person name="Suarez D.L."/>
            <person name="Swayne D.E."/>
        </authorList>
    </citation>
    <scope>NUCLEOTIDE SEQUENCE [LARGE SCALE GENOMIC DNA]</scope>
    <source>
        <strain evidence="2 3">CECT 8625</strain>
    </source>
</reference>
<feature type="region of interest" description="Disordered" evidence="1">
    <location>
        <begin position="121"/>
        <end position="143"/>
    </location>
</feature>
<feature type="compositionally biased region" description="Low complexity" evidence="1">
    <location>
        <begin position="126"/>
        <end position="143"/>
    </location>
</feature>
<evidence type="ECO:0008006" key="4">
    <source>
        <dbReference type="Google" id="ProtNLM"/>
    </source>
</evidence>
<keyword evidence="3" id="KW-1185">Reference proteome</keyword>
<protein>
    <recommendedName>
        <fullName evidence="4">Phasin domain-containing protein</fullName>
    </recommendedName>
</protein>
<dbReference type="AlphaFoldDB" id="A0A1X7A404"/>
<evidence type="ECO:0000313" key="2">
    <source>
        <dbReference type="EMBL" id="SLN68041.1"/>
    </source>
</evidence>
<dbReference type="OrthoDB" id="7863861at2"/>
<sequence length="143" mass="15294">MNDQTQNFDAMIRNAMDAFPVKGEAFETGFKRGADLNEKLTTIAVDAAGRSTELSAEWTRDTLSRVAEMSKAKSEPAAYAQSFADLTTKQMEGTVERMTAFAEIVKAAQMATVEALMDAGKAQSETAAKTATNTARKTAAAAK</sequence>
<organism evidence="2 3">
    <name type="scientific">Roseivivax jejudonensis</name>
    <dbReference type="NCBI Taxonomy" id="1529041"/>
    <lineage>
        <taxon>Bacteria</taxon>
        <taxon>Pseudomonadati</taxon>
        <taxon>Pseudomonadota</taxon>
        <taxon>Alphaproteobacteria</taxon>
        <taxon>Rhodobacterales</taxon>
        <taxon>Roseobacteraceae</taxon>
        <taxon>Roseivivax</taxon>
    </lineage>
</organism>
<dbReference type="Proteomes" id="UP000193570">
    <property type="component" value="Unassembled WGS sequence"/>
</dbReference>
<gene>
    <name evidence="2" type="ORF">ROJ8625_03512</name>
</gene>